<keyword evidence="3" id="KW-1185">Reference proteome</keyword>
<dbReference type="SUPFAM" id="SSF51338">
    <property type="entry name" value="Composite domain of metallo-dependent hydrolases"/>
    <property type="match status" value="1"/>
</dbReference>
<dbReference type="AlphaFoldDB" id="A0A6P2BQY5"/>
<evidence type="ECO:0000313" key="3">
    <source>
        <dbReference type="Proteomes" id="UP000460272"/>
    </source>
</evidence>
<protein>
    <recommendedName>
        <fullName evidence="1">Amidohydrolase-related domain-containing protein</fullName>
    </recommendedName>
</protein>
<dbReference type="RefSeq" id="WP_145859364.1">
    <property type="nucleotide sequence ID" value="NZ_RPFW01000007.1"/>
</dbReference>
<dbReference type="PANTHER" id="PTHR43135">
    <property type="entry name" value="ALPHA-D-RIBOSE 1-METHYLPHOSPHONATE 5-TRIPHOSPHATE DIPHOSPHATASE"/>
    <property type="match status" value="1"/>
</dbReference>
<organism evidence="2 3">
    <name type="scientific">Trebonia kvetii</name>
    <dbReference type="NCBI Taxonomy" id="2480626"/>
    <lineage>
        <taxon>Bacteria</taxon>
        <taxon>Bacillati</taxon>
        <taxon>Actinomycetota</taxon>
        <taxon>Actinomycetes</taxon>
        <taxon>Streptosporangiales</taxon>
        <taxon>Treboniaceae</taxon>
        <taxon>Trebonia</taxon>
    </lineage>
</organism>
<dbReference type="OrthoDB" id="9808778at2"/>
<name>A0A6P2BQY5_9ACTN</name>
<proteinExistence type="predicted"/>
<dbReference type="InterPro" id="IPR051781">
    <property type="entry name" value="Metallo-dep_Hydrolase"/>
</dbReference>
<dbReference type="Proteomes" id="UP000460272">
    <property type="component" value="Unassembled WGS sequence"/>
</dbReference>
<comment type="caution">
    <text evidence="2">The sequence shown here is derived from an EMBL/GenBank/DDBJ whole genome shotgun (WGS) entry which is preliminary data.</text>
</comment>
<dbReference type="Gene3D" id="3.20.20.140">
    <property type="entry name" value="Metal-dependent hydrolases"/>
    <property type="match status" value="1"/>
</dbReference>
<dbReference type="PANTHER" id="PTHR43135:SF3">
    <property type="entry name" value="ALPHA-D-RIBOSE 1-METHYLPHOSPHONATE 5-TRIPHOSPHATE DIPHOSPHATASE"/>
    <property type="match status" value="1"/>
</dbReference>
<dbReference type="Gene3D" id="2.30.40.10">
    <property type="entry name" value="Urease, subunit C, domain 1"/>
    <property type="match status" value="1"/>
</dbReference>
<accession>A0A6P2BQY5</accession>
<dbReference type="Pfam" id="PF01979">
    <property type="entry name" value="Amidohydro_1"/>
    <property type="match status" value="1"/>
</dbReference>
<dbReference type="EMBL" id="RPFW01000007">
    <property type="protein sequence ID" value="TVZ01077.1"/>
    <property type="molecule type" value="Genomic_DNA"/>
</dbReference>
<sequence length="433" mass="46393">MSDPTAPADQRIVFRGGLVFDGSGAPAVPGDVVVRGGTIESVRVGGGTEAEPGDQVIDCAGLTVMPGLIDSHCHLTFPSALGHIDPSFNPPVDVSFFHHMPTPDEHLEIAKRNARILLDHGFTSAYSAGSLTPVPTEVFLRDQIAAGATPGPRLRAASFERDNNPVQMGPDGPRPKETGPGAVRAFIAEQAAIGFDSVKLLLSNDDVFFEGGSMVTQYSQEEAAAAGEQARESGVWLNCHAQNPSSIQLAVRNGFRSIYHCSYADPETIDMLDEAKDSIFLSPAVGIMWANVYEGAEYGIDTAMAERMGSVRSLEAMTFLYPELRSRGLRVLPGGDYGFPNNPIGRNARDLDLFVRLFGYTPAEALRAATYYGGLVLDMPVGLLTPGYHADILVVDGLPADDVTVLQDPDNLLAIVQGGRFHKRAERLERATA</sequence>
<dbReference type="GO" id="GO:0016810">
    <property type="term" value="F:hydrolase activity, acting on carbon-nitrogen (but not peptide) bonds"/>
    <property type="evidence" value="ECO:0007669"/>
    <property type="project" value="InterPro"/>
</dbReference>
<reference evidence="2 3" key="1">
    <citation type="submission" date="2018-11" db="EMBL/GenBank/DDBJ databases">
        <title>Trebonia kvetii gen.nov., sp.nov., a novel acidophilic actinobacterium, and proposal of the new actinobacterial family Treboniaceae fam. nov.</title>
        <authorList>
            <person name="Rapoport D."/>
            <person name="Sagova-Mareckova M."/>
            <person name="Sedlacek I."/>
            <person name="Provaznik J."/>
            <person name="Kralova S."/>
            <person name="Pavlinic D."/>
            <person name="Benes V."/>
            <person name="Kopecky J."/>
        </authorList>
    </citation>
    <scope>NUCLEOTIDE SEQUENCE [LARGE SCALE GENOMIC DNA]</scope>
    <source>
        <strain evidence="2 3">15Tr583</strain>
    </source>
</reference>
<feature type="domain" description="Amidohydrolase-related" evidence="1">
    <location>
        <begin position="63"/>
        <end position="419"/>
    </location>
</feature>
<dbReference type="SUPFAM" id="SSF51556">
    <property type="entry name" value="Metallo-dependent hydrolases"/>
    <property type="match status" value="1"/>
</dbReference>
<dbReference type="InterPro" id="IPR011059">
    <property type="entry name" value="Metal-dep_hydrolase_composite"/>
</dbReference>
<evidence type="ECO:0000313" key="2">
    <source>
        <dbReference type="EMBL" id="TVZ01077.1"/>
    </source>
</evidence>
<evidence type="ECO:0000259" key="1">
    <source>
        <dbReference type="Pfam" id="PF01979"/>
    </source>
</evidence>
<gene>
    <name evidence="2" type="ORF">EAS64_32775</name>
</gene>
<dbReference type="InterPro" id="IPR006680">
    <property type="entry name" value="Amidohydro-rel"/>
</dbReference>
<dbReference type="InterPro" id="IPR032466">
    <property type="entry name" value="Metal_Hydrolase"/>
</dbReference>